<dbReference type="Proteomes" id="UP000092695">
    <property type="component" value="Chromosome"/>
</dbReference>
<evidence type="ECO:0000259" key="4">
    <source>
        <dbReference type="Pfam" id="PF00449"/>
    </source>
</evidence>
<sequence>MLGACATADQQGSASSASTDSATSGPKYDVLITNGRIVDGTGNPWYKADIGIAQGKIVAIGSLQNASAARTINAGNRIVSPGFVDLMGQSSFAYVADRPTAESRLRQGITTHASGEGWSHAPQNRFTQPDPEVADGRSYRWTRFSEYFDILEERKLPLNVVHKVGAAQVRRVVLGDNDVDPSARDMAAMKALVRQAMEDGATGLASSLIYPPGNYASTDELVELAKEIAPFGGTYFTHMRNESHDLLGAIDEALEIGRRAGVSVHIYHLKAAGNGNWPLFDKAIDKINAARASGMNVTADIYPYINNGIGLGSFIAPQHYASGRAALLARLDDKQFRDFLRAEIEAPGNVWENWYQNVGSDWGKVVVTQTADNIDSSIVGHSIAESANILGMDVWDTFFELVKAGTSVAPQSMNDGQKRAALNQPWVSVETDTAPANPATSKSTHPRAFGAFPRVLARYVRENQWLSLEDAVRRMTSLPAQSVGIRDRGLIELGMAADIVVFDENRITDTATFAKPMQYAKGIDYLLVNGELVIDDGRNTGARPGQVLRPRIGN</sequence>
<keyword evidence="7" id="KW-1185">Reference proteome</keyword>
<feature type="region of interest" description="Disordered" evidence="3">
    <location>
        <begin position="113"/>
        <end position="132"/>
    </location>
</feature>
<dbReference type="GO" id="GO:0016811">
    <property type="term" value="F:hydrolase activity, acting on carbon-nitrogen (but not peptide) bonds, in linear amides"/>
    <property type="evidence" value="ECO:0007669"/>
    <property type="project" value="InterPro"/>
</dbReference>
<keyword evidence="2" id="KW-0378">Hydrolase</keyword>
<evidence type="ECO:0000259" key="5">
    <source>
        <dbReference type="Pfam" id="PF07969"/>
    </source>
</evidence>
<gene>
    <name evidence="6" type="ORF">BA177_16530</name>
</gene>
<dbReference type="Gene3D" id="3.20.20.140">
    <property type="entry name" value="Metal-dependent hydrolases"/>
    <property type="match status" value="1"/>
</dbReference>
<dbReference type="GO" id="GO:0046872">
    <property type="term" value="F:metal ion binding"/>
    <property type="evidence" value="ECO:0007669"/>
    <property type="project" value="UniProtKB-KW"/>
</dbReference>
<dbReference type="AlphaFoldDB" id="A0A193LLH0"/>
<dbReference type="PANTHER" id="PTHR11647:SF1">
    <property type="entry name" value="COLLAPSIN RESPONSE MEDIATOR PROTEIN"/>
    <property type="match status" value="1"/>
</dbReference>
<evidence type="ECO:0000313" key="6">
    <source>
        <dbReference type="EMBL" id="ANO53337.1"/>
    </source>
</evidence>
<dbReference type="InterPro" id="IPR050378">
    <property type="entry name" value="Metallo-dep_Hydrolases_sf"/>
</dbReference>
<dbReference type="SUPFAM" id="SSF51338">
    <property type="entry name" value="Composite domain of metallo-dependent hydrolases"/>
    <property type="match status" value="1"/>
</dbReference>
<dbReference type="Pfam" id="PF07969">
    <property type="entry name" value="Amidohydro_3"/>
    <property type="match status" value="1"/>
</dbReference>
<evidence type="ECO:0000256" key="2">
    <source>
        <dbReference type="ARBA" id="ARBA00022801"/>
    </source>
</evidence>
<dbReference type="SUPFAM" id="SSF51556">
    <property type="entry name" value="Metallo-dependent hydrolases"/>
    <property type="match status" value="1"/>
</dbReference>
<dbReference type="Gene3D" id="2.30.40.10">
    <property type="entry name" value="Urease, subunit C, domain 1"/>
    <property type="match status" value="1"/>
</dbReference>
<evidence type="ECO:0000256" key="3">
    <source>
        <dbReference type="SAM" id="MobiDB-lite"/>
    </source>
</evidence>
<dbReference type="InterPro" id="IPR011059">
    <property type="entry name" value="Metal-dep_hydrolase_composite"/>
</dbReference>
<dbReference type="InterPro" id="IPR032466">
    <property type="entry name" value="Metal_Hydrolase"/>
</dbReference>
<dbReference type="KEGG" id="woc:BA177_16530"/>
<dbReference type="InterPro" id="IPR013108">
    <property type="entry name" value="Amidohydro_3"/>
</dbReference>
<evidence type="ECO:0000313" key="7">
    <source>
        <dbReference type="Proteomes" id="UP000092695"/>
    </source>
</evidence>
<dbReference type="InterPro" id="IPR011612">
    <property type="entry name" value="Urease_alpha_N_dom"/>
</dbReference>
<proteinExistence type="predicted"/>
<dbReference type="GO" id="GO:0005829">
    <property type="term" value="C:cytosol"/>
    <property type="evidence" value="ECO:0007669"/>
    <property type="project" value="TreeGrafter"/>
</dbReference>
<name>A0A193LLH0_9GAMM</name>
<dbReference type="CDD" id="cd01297">
    <property type="entry name" value="D-aminoacylase"/>
    <property type="match status" value="1"/>
</dbReference>
<feature type="region of interest" description="Disordered" evidence="3">
    <location>
        <begin position="1"/>
        <end position="25"/>
    </location>
</feature>
<feature type="domain" description="Amidohydrolase 3" evidence="5">
    <location>
        <begin position="421"/>
        <end position="533"/>
    </location>
</feature>
<dbReference type="STRING" id="1548547.BA177_16530"/>
<reference evidence="6 7" key="1">
    <citation type="submission" date="2016-06" db="EMBL/GenBank/DDBJ databases">
        <title>Complete genome sequence of a deep-branching marine Gamma Proteobacterium Woeseia oceani type strain XK5.</title>
        <authorList>
            <person name="Mu D."/>
            <person name="Du Z."/>
        </authorList>
    </citation>
    <scope>NUCLEOTIDE SEQUENCE [LARGE SCALE GENOMIC DNA]</scope>
    <source>
        <strain evidence="6 7">XK5</strain>
    </source>
</reference>
<dbReference type="Pfam" id="PF00449">
    <property type="entry name" value="Urease_alpha"/>
    <property type="match status" value="1"/>
</dbReference>
<dbReference type="GO" id="GO:0016812">
    <property type="term" value="F:hydrolase activity, acting on carbon-nitrogen (but not peptide) bonds, in cyclic amides"/>
    <property type="evidence" value="ECO:0007669"/>
    <property type="project" value="TreeGrafter"/>
</dbReference>
<feature type="domain" description="Urease alpha-subunit N-terminal" evidence="4">
    <location>
        <begin position="22"/>
        <end position="73"/>
    </location>
</feature>
<keyword evidence="1" id="KW-0479">Metal-binding</keyword>
<accession>A0A193LLH0</accession>
<dbReference type="EMBL" id="CP016268">
    <property type="protein sequence ID" value="ANO53337.1"/>
    <property type="molecule type" value="Genomic_DNA"/>
</dbReference>
<dbReference type="PANTHER" id="PTHR11647">
    <property type="entry name" value="HYDRANTOINASE/DIHYDROPYRIMIDINASE FAMILY MEMBER"/>
    <property type="match status" value="1"/>
</dbReference>
<evidence type="ECO:0000256" key="1">
    <source>
        <dbReference type="ARBA" id="ARBA00022723"/>
    </source>
</evidence>
<dbReference type="Gene3D" id="3.30.1490.130">
    <property type="entry name" value="D-aminoacylase. Domain 3"/>
    <property type="match status" value="1"/>
</dbReference>
<organism evidence="6 7">
    <name type="scientific">Woeseia oceani</name>
    <dbReference type="NCBI Taxonomy" id="1548547"/>
    <lineage>
        <taxon>Bacteria</taxon>
        <taxon>Pseudomonadati</taxon>
        <taxon>Pseudomonadota</taxon>
        <taxon>Gammaproteobacteria</taxon>
        <taxon>Woeseiales</taxon>
        <taxon>Woeseiaceae</taxon>
        <taxon>Woeseia</taxon>
    </lineage>
</organism>
<dbReference type="InterPro" id="IPR023100">
    <property type="entry name" value="D-aminoacylase_insert_dom_sf"/>
</dbReference>
<protein>
    <submittedName>
        <fullName evidence="6">Uncharacterized protein</fullName>
    </submittedName>
</protein>